<feature type="domain" description="C2H2-type" evidence="10">
    <location>
        <begin position="307"/>
        <end position="334"/>
    </location>
</feature>
<dbReference type="FunFam" id="3.30.160.60:FF:002090">
    <property type="entry name" value="Zinc finger protein 473"/>
    <property type="match status" value="1"/>
</dbReference>
<keyword evidence="4 9" id="KW-0863">Zinc-finger</keyword>
<dbReference type="GO" id="GO:0000981">
    <property type="term" value="F:DNA-binding transcription factor activity, RNA polymerase II-specific"/>
    <property type="evidence" value="ECO:0007669"/>
    <property type="project" value="TreeGrafter"/>
</dbReference>
<keyword evidence="8" id="KW-0539">Nucleus</keyword>
<keyword evidence="7" id="KW-0804">Transcription</keyword>
<reference evidence="11 12" key="1">
    <citation type="submission" date="2016-03" db="EMBL/GenBank/DDBJ databases">
        <title>Choanephora cucurbitarum.</title>
        <authorList>
            <person name="Min B."/>
            <person name="Park H."/>
            <person name="Park J.-H."/>
            <person name="Shin H.-D."/>
            <person name="Choi I.-G."/>
        </authorList>
    </citation>
    <scope>NUCLEOTIDE SEQUENCE [LARGE SCALE GENOMIC DNA]</scope>
    <source>
        <strain evidence="11 12">KUS-F28377</strain>
    </source>
</reference>
<protein>
    <submittedName>
        <fullName evidence="11">Zinc-responsive transcriptional regulator ZAP1</fullName>
    </submittedName>
</protein>
<dbReference type="STRING" id="101091.A0A1C7NKP4"/>
<dbReference type="Gene3D" id="3.30.160.60">
    <property type="entry name" value="Classic Zinc Finger"/>
    <property type="match status" value="6"/>
</dbReference>
<feature type="domain" description="C2H2-type" evidence="10">
    <location>
        <begin position="279"/>
        <end position="306"/>
    </location>
</feature>
<keyword evidence="12" id="KW-1185">Reference proteome</keyword>
<evidence type="ECO:0000256" key="9">
    <source>
        <dbReference type="PROSITE-ProRule" id="PRU00042"/>
    </source>
</evidence>
<accession>A0A1C7NKP4</accession>
<dbReference type="FunFam" id="3.30.160.60:FF:000032">
    <property type="entry name" value="Krueppel-like factor 4"/>
    <property type="match status" value="1"/>
</dbReference>
<dbReference type="GO" id="GO:0008270">
    <property type="term" value="F:zinc ion binding"/>
    <property type="evidence" value="ECO:0007669"/>
    <property type="project" value="UniProtKB-KW"/>
</dbReference>
<comment type="caution">
    <text evidence="11">The sequence shown here is derived from an EMBL/GenBank/DDBJ whole genome shotgun (WGS) entry which is preliminary data.</text>
</comment>
<dbReference type="PANTHER" id="PTHR45718:SF6">
    <property type="entry name" value="ZINC FINGER PROTEIN GLI2"/>
    <property type="match status" value="1"/>
</dbReference>
<feature type="domain" description="C2H2-type" evidence="10">
    <location>
        <begin position="363"/>
        <end position="385"/>
    </location>
</feature>
<keyword evidence="2" id="KW-0479">Metal-binding</keyword>
<keyword evidence="3" id="KW-0677">Repeat</keyword>
<feature type="domain" description="C2H2-type" evidence="10">
    <location>
        <begin position="335"/>
        <end position="362"/>
    </location>
</feature>
<dbReference type="AlphaFoldDB" id="A0A1C7NKP4"/>
<evidence type="ECO:0000256" key="1">
    <source>
        <dbReference type="ARBA" id="ARBA00004123"/>
    </source>
</evidence>
<evidence type="ECO:0000256" key="8">
    <source>
        <dbReference type="ARBA" id="ARBA00023242"/>
    </source>
</evidence>
<evidence type="ECO:0000256" key="2">
    <source>
        <dbReference type="ARBA" id="ARBA00022723"/>
    </source>
</evidence>
<dbReference type="PANTHER" id="PTHR45718">
    <property type="entry name" value="TRANSCRIPTIONAL ACTIVATOR CUBITUS INTERRUPTUS"/>
    <property type="match status" value="1"/>
</dbReference>
<evidence type="ECO:0000313" key="12">
    <source>
        <dbReference type="Proteomes" id="UP000093000"/>
    </source>
</evidence>
<dbReference type="Proteomes" id="UP000093000">
    <property type="component" value="Unassembled WGS sequence"/>
</dbReference>
<sequence>MTESTENSHTNQLPSIDKIGAHYHGSSFSLPSNSAHTNSRHHHHSRLLYYITSSSSLIPPSFISPSSSIPFIPSRELNHSPPKPINSITNSLPLLPPPQPATLPIAVTAVDDCCEECCPNTPTGASNQLDKGSNYNQLDSKIDQEEPIILPSIKRKRSTYTEDDNAPFSKRQTQCKWSSCVASFDTLDDLTPHLYNNHLNQRLDEEDYCSWESCTERLLDSSIQTLLNHLSSQHLKEALLHACRWIDCNERFDGFDTLTLHLSQVHVGSGKSEYRCQWIACERRGKAFTQRQKIMRHIQTHTGAKPYQCQTCQKRFSESNMVAQHMRIHTGEKPFKCDQCSKDFSVSAALTIHKRVHTGEKPFACKFQACDKRFAESSNLTKHVKFSKIRMM</sequence>
<dbReference type="FunFam" id="3.30.160.60:FF:000110">
    <property type="entry name" value="Zinc finger protein-like"/>
    <property type="match status" value="1"/>
</dbReference>
<dbReference type="InterPro" id="IPR036236">
    <property type="entry name" value="Znf_C2H2_sf"/>
</dbReference>
<evidence type="ECO:0000313" key="11">
    <source>
        <dbReference type="EMBL" id="OBZ89713.1"/>
    </source>
</evidence>
<keyword evidence="5" id="KW-0862">Zinc</keyword>
<evidence type="ECO:0000256" key="3">
    <source>
        <dbReference type="ARBA" id="ARBA00022737"/>
    </source>
</evidence>
<dbReference type="InterPro" id="IPR043359">
    <property type="entry name" value="GLI-like"/>
</dbReference>
<evidence type="ECO:0000256" key="4">
    <source>
        <dbReference type="ARBA" id="ARBA00022771"/>
    </source>
</evidence>
<dbReference type="EMBL" id="LUGH01000081">
    <property type="protein sequence ID" value="OBZ89713.1"/>
    <property type="molecule type" value="Genomic_DNA"/>
</dbReference>
<proteinExistence type="predicted"/>
<dbReference type="SMART" id="SM00355">
    <property type="entry name" value="ZnF_C2H2"/>
    <property type="match status" value="6"/>
</dbReference>
<dbReference type="Pfam" id="PF21816">
    <property type="entry name" value="Zap1_zf1"/>
    <property type="match status" value="1"/>
</dbReference>
<organism evidence="11 12">
    <name type="scientific">Choanephora cucurbitarum</name>
    <dbReference type="NCBI Taxonomy" id="101091"/>
    <lineage>
        <taxon>Eukaryota</taxon>
        <taxon>Fungi</taxon>
        <taxon>Fungi incertae sedis</taxon>
        <taxon>Mucoromycota</taxon>
        <taxon>Mucoromycotina</taxon>
        <taxon>Mucoromycetes</taxon>
        <taxon>Mucorales</taxon>
        <taxon>Mucorineae</taxon>
        <taxon>Choanephoraceae</taxon>
        <taxon>Choanephoroideae</taxon>
        <taxon>Choanephora</taxon>
    </lineage>
</organism>
<dbReference type="GO" id="GO:0000978">
    <property type="term" value="F:RNA polymerase II cis-regulatory region sequence-specific DNA binding"/>
    <property type="evidence" value="ECO:0007669"/>
    <property type="project" value="TreeGrafter"/>
</dbReference>
<evidence type="ECO:0000256" key="6">
    <source>
        <dbReference type="ARBA" id="ARBA00023015"/>
    </source>
</evidence>
<dbReference type="GO" id="GO:0005634">
    <property type="term" value="C:nucleus"/>
    <property type="evidence" value="ECO:0007669"/>
    <property type="project" value="UniProtKB-SubCell"/>
</dbReference>
<comment type="subcellular location">
    <subcellularLocation>
        <location evidence="1">Nucleus</location>
    </subcellularLocation>
</comment>
<evidence type="ECO:0000256" key="7">
    <source>
        <dbReference type="ARBA" id="ARBA00023163"/>
    </source>
</evidence>
<dbReference type="SUPFAM" id="SSF57667">
    <property type="entry name" value="beta-beta-alpha zinc fingers"/>
    <property type="match status" value="5"/>
</dbReference>
<evidence type="ECO:0000259" key="10">
    <source>
        <dbReference type="PROSITE" id="PS50157"/>
    </source>
</evidence>
<keyword evidence="6" id="KW-0805">Transcription regulation</keyword>
<dbReference type="OrthoDB" id="3437960at2759"/>
<dbReference type="PROSITE" id="PS50157">
    <property type="entry name" value="ZINC_FINGER_C2H2_2"/>
    <property type="match status" value="5"/>
</dbReference>
<dbReference type="InterPro" id="IPR048420">
    <property type="entry name" value="Zap1-like_Znf1"/>
</dbReference>
<gene>
    <name evidence="11" type="primary">ZAP1</name>
    <name evidence="11" type="ORF">A0J61_02224</name>
</gene>
<evidence type="ECO:0000256" key="5">
    <source>
        <dbReference type="ARBA" id="ARBA00022833"/>
    </source>
</evidence>
<dbReference type="InParanoid" id="A0A1C7NKP4"/>
<name>A0A1C7NKP4_9FUNG</name>
<dbReference type="InterPro" id="IPR013087">
    <property type="entry name" value="Znf_C2H2_type"/>
</dbReference>
<dbReference type="Pfam" id="PF00096">
    <property type="entry name" value="zf-C2H2"/>
    <property type="match status" value="2"/>
</dbReference>
<feature type="domain" description="C2H2-type" evidence="10">
    <location>
        <begin position="241"/>
        <end position="271"/>
    </location>
</feature>
<dbReference type="PROSITE" id="PS00028">
    <property type="entry name" value="ZINC_FINGER_C2H2_1"/>
    <property type="match status" value="4"/>
</dbReference>